<sequence>IEETLDSSKPKLVSKINISDIFEDVKKADEKSVTITVNIQPENKTLEDKEINKIVGEIIKQLETKFKAKVRKE</sequence>
<accession>A0A0F8YDV0</accession>
<dbReference type="Gene3D" id="3.30.70.380">
    <property type="entry name" value="Ferrodoxin-fold anticodon-binding domain"/>
    <property type="match status" value="1"/>
</dbReference>
<dbReference type="SUPFAM" id="SSF54991">
    <property type="entry name" value="Anticodon-binding domain of PheRS"/>
    <property type="match status" value="1"/>
</dbReference>
<comment type="caution">
    <text evidence="2">The sequence shown here is derived from an EMBL/GenBank/DDBJ whole genome shotgun (WGS) entry which is preliminary data.</text>
</comment>
<gene>
    <name evidence="2" type="ORF">LCGC14_2831780</name>
</gene>
<dbReference type="SMART" id="SM00896">
    <property type="entry name" value="FDX-ACB"/>
    <property type="match status" value="1"/>
</dbReference>
<dbReference type="EMBL" id="LAZR01053951">
    <property type="protein sequence ID" value="KKK79608.1"/>
    <property type="molecule type" value="Genomic_DNA"/>
</dbReference>
<dbReference type="InterPro" id="IPR036690">
    <property type="entry name" value="Fdx_antiC-bd_sf"/>
</dbReference>
<dbReference type="PROSITE" id="PS51447">
    <property type="entry name" value="FDX_ACB"/>
    <property type="match status" value="1"/>
</dbReference>
<evidence type="ECO:0000313" key="2">
    <source>
        <dbReference type="EMBL" id="KKK79608.1"/>
    </source>
</evidence>
<protein>
    <recommendedName>
        <fullName evidence="1">FDX-ACB domain-containing protein</fullName>
    </recommendedName>
</protein>
<name>A0A0F8YDV0_9ZZZZ</name>
<evidence type="ECO:0000259" key="1">
    <source>
        <dbReference type="PROSITE" id="PS51447"/>
    </source>
</evidence>
<dbReference type="AlphaFoldDB" id="A0A0F8YDV0"/>
<reference evidence="2" key="1">
    <citation type="journal article" date="2015" name="Nature">
        <title>Complex archaea that bridge the gap between prokaryotes and eukaryotes.</title>
        <authorList>
            <person name="Spang A."/>
            <person name="Saw J.H."/>
            <person name="Jorgensen S.L."/>
            <person name="Zaremba-Niedzwiedzka K."/>
            <person name="Martijn J."/>
            <person name="Lind A.E."/>
            <person name="van Eijk R."/>
            <person name="Schleper C."/>
            <person name="Guy L."/>
            <person name="Ettema T.J."/>
        </authorList>
    </citation>
    <scope>NUCLEOTIDE SEQUENCE</scope>
</reference>
<feature type="domain" description="FDX-ACB" evidence="1">
    <location>
        <begin position="1"/>
        <end position="71"/>
    </location>
</feature>
<proteinExistence type="predicted"/>
<dbReference type="Pfam" id="PF03147">
    <property type="entry name" value="FDX-ACB"/>
    <property type="match status" value="1"/>
</dbReference>
<feature type="non-terminal residue" evidence="2">
    <location>
        <position position="1"/>
    </location>
</feature>
<dbReference type="InterPro" id="IPR005121">
    <property type="entry name" value="Fdx_antiC-bd"/>
</dbReference>
<organism evidence="2">
    <name type="scientific">marine sediment metagenome</name>
    <dbReference type="NCBI Taxonomy" id="412755"/>
    <lineage>
        <taxon>unclassified sequences</taxon>
        <taxon>metagenomes</taxon>
        <taxon>ecological metagenomes</taxon>
    </lineage>
</organism>